<dbReference type="Pfam" id="PF25342">
    <property type="entry name" value="GT_PLOD"/>
    <property type="match status" value="1"/>
</dbReference>
<evidence type="ECO:0000313" key="4">
    <source>
        <dbReference type="Proteomes" id="UP001152797"/>
    </source>
</evidence>
<name>A0A9P1DLC1_9DINO</name>
<dbReference type="EMBL" id="CAMXCT020005390">
    <property type="protein sequence ID" value="CAL1165593.1"/>
    <property type="molecule type" value="Genomic_DNA"/>
</dbReference>
<reference evidence="3 4" key="2">
    <citation type="submission" date="2024-05" db="EMBL/GenBank/DDBJ databases">
        <authorList>
            <person name="Chen Y."/>
            <person name="Shah S."/>
            <person name="Dougan E. K."/>
            <person name="Thang M."/>
            <person name="Chan C."/>
        </authorList>
    </citation>
    <scope>NUCLEOTIDE SEQUENCE [LARGE SCALE GENOMIC DNA]</scope>
</reference>
<proteinExistence type="predicted"/>
<dbReference type="CDD" id="cd22997">
    <property type="entry name" value="GT_LH"/>
    <property type="match status" value="1"/>
</dbReference>
<reference evidence="2" key="1">
    <citation type="submission" date="2022-10" db="EMBL/GenBank/DDBJ databases">
        <authorList>
            <person name="Chen Y."/>
            <person name="Dougan E. K."/>
            <person name="Chan C."/>
            <person name="Rhodes N."/>
            <person name="Thang M."/>
        </authorList>
    </citation>
    <scope>NUCLEOTIDE SEQUENCE</scope>
</reference>
<dbReference type="EMBL" id="CAMXCT030005390">
    <property type="protein sequence ID" value="CAL4799530.1"/>
    <property type="molecule type" value="Genomic_DNA"/>
</dbReference>
<dbReference type="GO" id="GO:0016853">
    <property type="term" value="F:isomerase activity"/>
    <property type="evidence" value="ECO:0007669"/>
    <property type="project" value="UniProtKB-KW"/>
</dbReference>
<evidence type="ECO:0000313" key="2">
    <source>
        <dbReference type="EMBL" id="CAI4012218.1"/>
    </source>
</evidence>
<protein>
    <submittedName>
        <fullName evidence="3">Chalcone isomerase domain-containing protein</fullName>
    </submittedName>
</protein>
<keyword evidence="4" id="KW-1185">Reference proteome</keyword>
<evidence type="ECO:0000313" key="3">
    <source>
        <dbReference type="EMBL" id="CAL4799530.1"/>
    </source>
</evidence>
<keyword evidence="3" id="KW-0413">Isomerase</keyword>
<comment type="caution">
    <text evidence="2">The sequence shown here is derived from an EMBL/GenBank/DDBJ whole genome shotgun (WGS) entry which is preliminary data.</text>
</comment>
<dbReference type="Proteomes" id="UP001152797">
    <property type="component" value="Unassembled WGS sequence"/>
</dbReference>
<sequence>MLHTATPVERGYVFPSPTPVQRVNGKWRSVEIVTCVTGGKDVVVADFPMYRLFRATTPLQTLHNVCEDIKWKGIDDRLLKYEEFFRETSQKSRSKDVLYLVVDGLDLFFNDVSEVSASPAKENLADITSRVIAERYEALASGPPRRDIVMSTERLCGWGGAKFCSPEDEARYPEAPTDSKYLNAGGYIGPAEALSEMISAVLQMKRTATGEHKEKGRMSDQYFFKLYFWDHQDRIALDYHQSIFGNFLEISNRPCESDFAPMCAVKPCCTESDNFRRFHQIFFSRYKVKGCAVWRKNNLPISWHGNGAGKWLYLLALDQLSVRCGPAANVTREQMPQDIMAESLVASSVGPE</sequence>
<dbReference type="EMBL" id="CAMXCT010005390">
    <property type="protein sequence ID" value="CAI4012218.1"/>
    <property type="molecule type" value="Genomic_DNA"/>
</dbReference>
<evidence type="ECO:0000259" key="1">
    <source>
        <dbReference type="Pfam" id="PF25342"/>
    </source>
</evidence>
<accession>A0A9P1DLC1</accession>
<gene>
    <name evidence="2" type="ORF">C1SCF055_LOCUS37306</name>
</gene>
<dbReference type="OrthoDB" id="69177at2759"/>
<feature type="domain" description="PLOD1-3-like GT" evidence="1">
    <location>
        <begin position="132"/>
        <end position="248"/>
    </location>
</feature>
<dbReference type="AlphaFoldDB" id="A0A9P1DLC1"/>
<organism evidence="2">
    <name type="scientific">Cladocopium goreaui</name>
    <dbReference type="NCBI Taxonomy" id="2562237"/>
    <lineage>
        <taxon>Eukaryota</taxon>
        <taxon>Sar</taxon>
        <taxon>Alveolata</taxon>
        <taxon>Dinophyceae</taxon>
        <taxon>Suessiales</taxon>
        <taxon>Symbiodiniaceae</taxon>
        <taxon>Cladocopium</taxon>
    </lineage>
</organism>
<dbReference type="InterPro" id="IPR057589">
    <property type="entry name" value="GT_PLOD"/>
</dbReference>